<comment type="caution">
    <text evidence="1">The sequence shown here is derived from an EMBL/GenBank/DDBJ whole genome shotgun (WGS) entry which is preliminary data.</text>
</comment>
<evidence type="ECO:0000313" key="1">
    <source>
        <dbReference type="EMBL" id="KAI4806416.1"/>
    </source>
</evidence>
<keyword evidence="2" id="KW-1185">Reference proteome</keyword>
<accession>A0ACB9W168</accession>
<evidence type="ECO:0000313" key="2">
    <source>
        <dbReference type="Proteomes" id="UP001057452"/>
    </source>
</evidence>
<reference evidence="1" key="1">
    <citation type="submission" date="2022-05" db="EMBL/GenBank/DDBJ databases">
        <title>Chromosome-level genome of Chaenocephalus aceratus.</title>
        <authorList>
            <person name="Park H."/>
        </authorList>
    </citation>
    <scope>NUCLEOTIDE SEQUENCE</scope>
    <source>
        <strain evidence="1">KU_202001</strain>
    </source>
</reference>
<protein>
    <submittedName>
        <fullName evidence="1">Uncharacterized protein</fullName>
    </submittedName>
</protein>
<name>A0ACB9W168_CHAAC</name>
<gene>
    <name evidence="1" type="ORF">KUCAC02_017242</name>
</gene>
<sequence length="127" mass="14424">MTKMERVGSQCRTVSSKIQLSFSSRPGNIPMVPLSSLEEMLTRALPEPASQRFCSWKCESVPTAGPMWFRETVRKAFLGEEFQQQFELLSSCGLFVPSRHETVYSDETLILHNHGRLNNLSLFRAAI</sequence>
<dbReference type="EMBL" id="CM043804">
    <property type="protein sequence ID" value="KAI4806416.1"/>
    <property type="molecule type" value="Genomic_DNA"/>
</dbReference>
<dbReference type="Proteomes" id="UP001057452">
    <property type="component" value="Chromosome 20"/>
</dbReference>
<organism evidence="1 2">
    <name type="scientific">Chaenocephalus aceratus</name>
    <name type="common">Blackfin icefish</name>
    <name type="synonym">Chaenichthys aceratus</name>
    <dbReference type="NCBI Taxonomy" id="36190"/>
    <lineage>
        <taxon>Eukaryota</taxon>
        <taxon>Metazoa</taxon>
        <taxon>Chordata</taxon>
        <taxon>Craniata</taxon>
        <taxon>Vertebrata</taxon>
        <taxon>Euteleostomi</taxon>
        <taxon>Actinopterygii</taxon>
        <taxon>Neopterygii</taxon>
        <taxon>Teleostei</taxon>
        <taxon>Neoteleostei</taxon>
        <taxon>Acanthomorphata</taxon>
        <taxon>Eupercaria</taxon>
        <taxon>Perciformes</taxon>
        <taxon>Notothenioidei</taxon>
        <taxon>Channichthyidae</taxon>
        <taxon>Chaenocephalus</taxon>
    </lineage>
</organism>
<feature type="non-terminal residue" evidence="1">
    <location>
        <position position="127"/>
    </location>
</feature>
<proteinExistence type="predicted"/>